<reference evidence="4 5" key="1">
    <citation type="submission" date="2022-03" db="EMBL/GenBank/DDBJ databases">
        <title>Draft genome sequence of Furfurilactobacillus curtus JCM 31185.</title>
        <authorList>
            <person name="Suzuki S."/>
            <person name="Endo A."/>
            <person name="Kajikawa A."/>
        </authorList>
    </citation>
    <scope>NUCLEOTIDE SEQUENCE [LARGE SCALE GENOMIC DNA]</scope>
    <source>
        <strain evidence="4 5">JCM 31185</strain>
    </source>
</reference>
<dbReference type="SUPFAM" id="SSF53756">
    <property type="entry name" value="UDP-Glycosyltransferase/glycogen phosphorylase"/>
    <property type="match status" value="1"/>
</dbReference>
<evidence type="ECO:0000256" key="2">
    <source>
        <dbReference type="ARBA" id="ARBA00022679"/>
    </source>
</evidence>
<evidence type="ECO:0000313" key="4">
    <source>
        <dbReference type="EMBL" id="GKT06610.1"/>
    </source>
</evidence>
<dbReference type="Pfam" id="PF00534">
    <property type="entry name" value="Glycos_transf_1"/>
    <property type="match status" value="1"/>
</dbReference>
<dbReference type="Gene3D" id="3.40.50.2000">
    <property type="entry name" value="Glycogen Phosphorylase B"/>
    <property type="match status" value="3"/>
</dbReference>
<evidence type="ECO:0000313" key="5">
    <source>
        <dbReference type="Proteomes" id="UP001628078"/>
    </source>
</evidence>
<keyword evidence="2" id="KW-0808">Transferase</keyword>
<dbReference type="InterPro" id="IPR001296">
    <property type="entry name" value="Glyco_trans_1"/>
</dbReference>
<dbReference type="EMBL" id="BQXO01000008">
    <property type="protein sequence ID" value="GKT06610.1"/>
    <property type="molecule type" value="Genomic_DNA"/>
</dbReference>
<comment type="caution">
    <text evidence="4">The sequence shown here is derived from an EMBL/GenBank/DDBJ whole genome shotgun (WGS) entry which is preliminary data.</text>
</comment>
<name>A0ABQ5JQT5_9LACO</name>
<sequence length="509" mass="58138">MIMNYFLTNMLDYNLSGIEQAQMERLHLFDRHHQPSKIIVRRYNRFLQLNATRAGLKDGDFVGMYDFFQQAMSANVKPAKIKDLKLNQLEGPIHEANKYTFFQAGRIAVEVILFPDSNDYQRDQIDTVRYFKRNGQLAQADYYDVRGFKSMSDLYGRDGGVAREIMYDPKGHERIASVYQALPNGNIEATGFQVNDQDGRHLFDDEPAMFAYFLDRLNLLDDGNRFIDDRPNLIDDGLFQMKTSATVYCYWHNVFSPNYLQQQPTDVYQTLQNQIDHQAKIAGWLTPTATEAAALAKVLPDDAKVDVVPSIVLENLPAEVASISKRPMRLVAATRIDAQKQLDQMIAAFAQIVREHPQAHLDIFGDISDRNVQRELDDSVRRLRLQRAVTFRSFTAKKQDMFESAQLYLLTSAYEGFNRGMVEAASFGVPTVGYDLNYGPRDFIDPENSGLLTPINNVNEFAKQTSQLLTDSDRLIVMSHLARQRAQQYDAESIWRAYTAAGVVDRKEG</sequence>
<keyword evidence="5" id="KW-1185">Reference proteome</keyword>
<dbReference type="Proteomes" id="UP001628078">
    <property type="component" value="Unassembled WGS sequence"/>
</dbReference>
<organism evidence="4 5">
    <name type="scientific">Furfurilactobacillus curtus</name>
    <dbReference type="NCBI Taxonomy" id="1746200"/>
    <lineage>
        <taxon>Bacteria</taxon>
        <taxon>Bacillati</taxon>
        <taxon>Bacillota</taxon>
        <taxon>Bacilli</taxon>
        <taxon>Lactobacillales</taxon>
        <taxon>Lactobacillaceae</taxon>
        <taxon>Furfurilactobacillus</taxon>
    </lineage>
</organism>
<evidence type="ECO:0000256" key="1">
    <source>
        <dbReference type="ARBA" id="ARBA00022676"/>
    </source>
</evidence>
<evidence type="ECO:0000259" key="3">
    <source>
        <dbReference type="Pfam" id="PF00534"/>
    </source>
</evidence>
<protein>
    <submittedName>
        <fullName evidence="4">Poly(Glycerol-phosphate) alpha-glucosyltransferase</fullName>
    </submittedName>
</protein>
<proteinExistence type="predicted"/>
<accession>A0ABQ5JQT5</accession>
<gene>
    <name evidence="4" type="primary">tagE6_5</name>
    <name evidence="4" type="ORF">JCM31185_18970</name>
</gene>
<dbReference type="PANTHER" id="PTHR12526">
    <property type="entry name" value="GLYCOSYLTRANSFERASE"/>
    <property type="match status" value="1"/>
</dbReference>
<keyword evidence="1" id="KW-0328">Glycosyltransferase</keyword>
<feature type="domain" description="Glycosyl transferase family 1" evidence="3">
    <location>
        <begin position="327"/>
        <end position="476"/>
    </location>
</feature>
<dbReference type="PANTHER" id="PTHR12526:SF629">
    <property type="entry name" value="TEICHURONIC ACID BIOSYNTHESIS GLYCOSYLTRANSFERASE TUAH-RELATED"/>
    <property type="match status" value="1"/>
</dbReference>